<comment type="caution">
    <text evidence="1">The sequence shown here is derived from an EMBL/GenBank/DDBJ whole genome shotgun (WGS) entry which is preliminary data.</text>
</comment>
<protein>
    <submittedName>
        <fullName evidence="1">Uncharacterized protein</fullName>
    </submittedName>
</protein>
<dbReference type="EMBL" id="JAGTXO010000010">
    <property type="protein sequence ID" value="KAG8465311.1"/>
    <property type="molecule type" value="Genomic_DNA"/>
</dbReference>
<dbReference type="PANTHER" id="PTHR40430">
    <property type="entry name" value="T. BRUCEI SPP.-SPECIFIC PROTEIN"/>
    <property type="match status" value="1"/>
</dbReference>
<dbReference type="Proteomes" id="UP000751190">
    <property type="component" value="Unassembled WGS sequence"/>
</dbReference>
<dbReference type="AlphaFoldDB" id="A0A8J5XB30"/>
<dbReference type="OrthoDB" id="541713at2759"/>
<evidence type="ECO:0000313" key="2">
    <source>
        <dbReference type="Proteomes" id="UP000751190"/>
    </source>
</evidence>
<proteinExistence type="predicted"/>
<name>A0A8J5XB30_DIALT</name>
<evidence type="ECO:0000313" key="1">
    <source>
        <dbReference type="EMBL" id="KAG8465311.1"/>
    </source>
</evidence>
<dbReference type="OMA" id="VFCKTNR"/>
<keyword evidence="2" id="KW-1185">Reference proteome</keyword>
<sequence>MAQKGYFDVPPEAIEPPKKSLPHYALPNFSVVLPDYANNEADVIRSAFNTANFRSIADLPDTVKNGAVNRSRFEKMTINRQSPLEGTAAAAGDDTVLFGQQRRLPDKTNRAKYFMEFEYMPSPYSLAEELAKDERNANNVKVAQAGHALTFRPADSRTRHAHEDVAGKFTEYIIDPFECAGDQVLRQKWLMDAQVLAAPFKPAGRNRGAAGEASTEMTGRQQLPEIVAALSRVLEEDWEGCPMLVCATEDEHIVVRFGMATLEEEPGLIAYMNVFAASHELVSRHKLRKVVEDWNVTPGDGYLYFTFRPSWVHVPRLEAFYALHPEDKVYNDRRAAAAAAAKAAAADGDGDGDDDELDGDGGAEAQLGAEFELAARNAMI</sequence>
<dbReference type="PANTHER" id="PTHR40430:SF1">
    <property type="entry name" value="T. BRUCEI SPP.-SPECIFIC PROTEIN"/>
    <property type="match status" value="1"/>
</dbReference>
<reference evidence="1" key="1">
    <citation type="submission" date="2021-05" db="EMBL/GenBank/DDBJ databases">
        <title>The genome of the haptophyte Pavlova lutheri (Diacronema luteri, Pavlovales) - a model for lipid biosynthesis in eukaryotic algae.</title>
        <authorList>
            <person name="Hulatt C.J."/>
            <person name="Posewitz M.C."/>
        </authorList>
    </citation>
    <scope>NUCLEOTIDE SEQUENCE</scope>
    <source>
        <strain evidence="1">NIVA-4/92</strain>
    </source>
</reference>
<organism evidence="1 2">
    <name type="scientific">Diacronema lutheri</name>
    <name type="common">Unicellular marine alga</name>
    <name type="synonym">Monochrysis lutheri</name>
    <dbReference type="NCBI Taxonomy" id="2081491"/>
    <lineage>
        <taxon>Eukaryota</taxon>
        <taxon>Haptista</taxon>
        <taxon>Haptophyta</taxon>
        <taxon>Pavlovophyceae</taxon>
        <taxon>Pavlovales</taxon>
        <taxon>Pavlovaceae</taxon>
        <taxon>Diacronema</taxon>
    </lineage>
</organism>
<accession>A0A8J5XB30</accession>
<gene>
    <name evidence="1" type="ORF">KFE25_002618</name>
</gene>